<proteinExistence type="predicted"/>
<dbReference type="RefSeq" id="WP_007418532.1">
    <property type="nucleotide sequence ID" value="NZ_ABOX02000069.1"/>
</dbReference>
<name>B9XRU9_PEDPL</name>
<dbReference type="Pfam" id="PF17289">
    <property type="entry name" value="Terminase_6C"/>
    <property type="match status" value="1"/>
</dbReference>
<dbReference type="InterPro" id="IPR027417">
    <property type="entry name" value="P-loop_NTPase"/>
</dbReference>
<comment type="caution">
    <text evidence="3">The sequence shown here is derived from an EMBL/GenBank/DDBJ whole genome shotgun (WGS) entry which is preliminary data.</text>
</comment>
<dbReference type="AlphaFoldDB" id="B9XRU9"/>
<dbReference type="OrthoDB" id="5827905at2"/>
<dbReference type="InterPro" id="IPR035421">
    <property type="entry name" value="Terminase_6C"/>
</dbReference>
<dbReference type="Gene3D" id="3.30.420.240">
    <property type="match status" value="1"/>
</dbReference>
<dbReference type="Gene3D" id="3.40.50.300">
    <property type="entry name" value="P-loop containing nucleotide triphosphate hydrolases"/>
    <property type="match status" value="1"/>
</dbReference>
<evidence type="ECO:0000259" key="2">
    <source>
        <dbReference type="Pfam" id="PF17289"/>
    </source>
</evidence>
<evidence type="ECO:0000256" key="1">
    <source>
        <dbReference type="ARBA" id="ARBA00022612"/>
    </source>
</evidence>
<evidence type="ECO:0000313" key="3">
    <source>
        <dbReference type="EMBL" id="EEF57408.1"/>
    </source>
</evidence>
<dbReference type="Pfam" id="PF03237">
    <property type="entry name" value="Terminase_6N"/>
    <property type="match status" value="1"/>
</dbReference>
<protein>
    <recommendedName>
        <fullName evidence="2">Terminase large subunit gp17-like C-terminal domain-containing protein</fullName>
    </recommendedName>
</protein>
<feature type="domain" description="Terminase large subunit gp17-like C-terminal" evidence="2">
    <location>
        <begin position="274"/>
        <end position="418"/>
    </location>
</feature>
<gene>
    <name evidence="3" type="ORF">Cflav_PD0253</name>
</gene>
<dbReference type="EMBL" id="ABOX02000069">
    <property type="protein sequence ID" value="EEF57408.1"/>
    <property type="molecule type" value="Genomic_DNA"/>
</dbReference>
<keyword evidence="4" id="KW-1185">Reference proteome</keyword>
<dbReference type="STRING" id="320771.Cflav_PD0253"/>
<keyword evidence="1" id="KW-1188">Viral release from host cell</keyword>
<organism evidence="3 4">
    <name type="scientific">Pedosphaera parvula (strain Ellin514)</name>
    <dbReference type="NCBI Taxonomy" id="320771"/>
    <lineage>
        <taxon>Bacteria</taxon>
        <taxon>Pseudomonadati</taxon>
        <taxon>Verrucomicrobiota</taxon>
        <taxon>Pedosphaerae</taxon>
        <taxon>Pedosphaerales</taxon>
        <taxon>Pedosphaeraceae</taxon>
        <taxon>Pedosphaera</taxon>
    </lineage>
</organism>
<reference evidence="3 4" key="1">
    <citation type="journal article" date="2011" name="J. Bacteriol.">
        <title>Genome sequence of 'Pedosphaera parvula' Ellin514, an aerobic Verrucomicrobial isolate from pasture soil.</title>
        <authorList>
            <person name="Kant R."/>
            <person name="van Passel M.W."/>
            <person name="Sangwan P."/>
            <person name="Palva A."/>
            <person name="Lucas S."/>
            <person name="Copeland A."/>
            <person name="Lapidus A."/>
            <person name="Glavina Del Rio T."/>
            <person name="Dalin E."/>
            <person name="Tice H."/>
            <person name="Bruce D."/>
            <person name="Goodwin L."/>
            <person name="Pitluck S."/>
            <person name="Chertkov O."/>
            <person name="Larimer F.W."/>
            <person name="Land M.L."/>
            <person name="Hauser L."/>
            <person name="Brettin T.S."/>
            <person name="Detter J.C."/>
            <person name="Han S."/>
            <person name="de Vos W.M."/>
            <person name="Janssen P.H."/>
            <person name="Smidt H."/>
        </authorList>
    </citation>
    <scope>NUCLEOTIDE SEQUENCE [LARGE SCALE GENOMIC DNA]</scope>
    <source>
        <strain evidence="3 4">Ellin514</strain>
    </source>
</reference>
<dbReference type="Proteomes" id="UP000003688">
    <property type="component" value="Unassembled WGS sequence"/>
</dbReference>
<sequence>MKLKEDYFLGYQKRWIEDESRLKIMEKSRQIGLTHAAAFSAVRRVIEKGARLDVWVSSRDEPLARLFLEDCKAWAQLLDVVAHDLGEIIFDREKKFSAYVLEFATKLRIYSLSSNPNALAGKRGHVILDEFALHGDQRMLYRIAKPVTTWGGQLEIISTHRGVGTVFNGIIHDIHQRGNPMGWSHHKVTLQEAIEQGVVERINEKTGEAESREGYLARVRAECLDEEQWLQEYCCVPADESSVFIGYDLIDACEDDCLKDFEYLRKCENPLYLGFDVGRKRDLSVIDVGEKVGDVMWDRMRIELAGKTFSEQEAELYRLLELPKLKRACIDATGLGMQLAERAKYRFGWKVEAVTFTGHVKEELAYNLRMAFEDRRVRITRDPLLRADLRGIKKEVTTSGNIRFIGESADSHCDRFWAKALRQEAAKPRRGVSASVLFESGEMVHYG</sequence>
<evidence type="ECO:0000313" key="4">
    <source>
        <dbReference type="Proteomes" id="UP000003688"/>
    </source>
</evidence>
<accession>B9XRU9</accession>